<dbReference type="Pfam" id="PF07715">
    <property type="entry name" value="Plug"/>
    <property type="match status" value="1"/>
</dbReference>
<dbReference type="InterPro" id="IPR036942">
    <property type="entry name" value="Beta-barrel_TonB_sf"/>
</dbReference>
<feature type="chain" id="PRO_5028906447" evidence="14">
    <location>
        <begin position="25"/>
        <end position="875"/>
    </location>
</feature>
<dbReference type="Pfam" id="PF00593">
    <property type="entry name" value="TonB_dep_Rec_b-barrel"/>
    <property type="match status" value="1"/>
</dbReference>
<dbReference type="PANTHER" id="PTHR32552:SF89">
    <property type="entry name" value="CATECHOLATE SIDEROPHORE RECEPTOR FIU"/>
    <property type="match status" value="1"/>
</dbReference>
<feature type="signal peptide" evidence="14">
    <location>
        <begin position="1"/>
        <end position="24"/>
    </location>
</feature>
<dbReference type="KEGG" id="cagg:HYG79_06675"/>
<gene>
    <name evidence="17" type="ORF">HYG79_06675</name>
</gene>
<evidence type="ECO:0000256" key="12">
    <source>
        <dbReference type="PROSITE-ProRule" id="PRU01360"/>
    </source>
</evidence>
<keyword evidence="3 12" id="KW-1134">Transmembrane beta strand</keyword>
<evidence type="ECO:0000256" key="7">
    <source>
        <dbReference type="ARBA" id="ARBA00023004"/>
    </source>
</evidence>
<dbReference type="InterPro" id="IPR037066">
    <property type="entry name" value="Plug_dom_sf"/>
</dbReference>
<evidence type="ECO:0000259" key="16">
    <source>
        <dbReference type="Pfam" id="PF07715"/>
    </source>
</evidence>
<dbReference type="Proteomes" id="UP000509302">
    <property type="component" value="Chromosome"/>
</dbReference>
<evidence type="ECO:0000256" key="6">
    <source>
        <dbReference type="ARBA" id="ARBA00022729"/>
    </source>
</evidence>
<dbReference type="SUPFAM" id="SSF56935">
    <property type="entry name" value="Porins"/>
    <property type="match status" value="1"/>
</dbReference>
<accession>A0A7H9ANN4</accession>
<dbReference type="InterPro" id="IPR039426">
    <property type="entry name" value="TonB-dep_rcpt-like"/>
</dbReference>
<dbReference type="PROSITE" id="PS52016">
    <property type="entry name" value="TONB_DEPENDENT_REC_3"/>
    <property type="match status" value="1"/>
</dbReference>
<dbReference type="PANTHER" id="PTHR32552">
    <property type="entry name" value="FERRICHROME IRON RECEPTOR-RELATED"/>
    <property type="match status" value="1"/>
</dbReference>
<dbReference type="Gene3D" id="2.40.170.20">
    <property type="entry name" value="TonB-dependent receptor, beta-barrel domain"/>
    <property type="match status" value="1"/>
</dbReference>
<protein>
    <submittedName>
        <fullName evidence="17">TonB-dependent receptor</fullName>
    </submittedName>
</protein>
<dbReference type="InterPro" id="IPR000531">
    <property type="entry name" value="Beta-barrel_TonB"/>
</dbReference>
<dbReference type="InterPro" id="IPR012910">
    <property type="entry name" value="Plug_dom"/>
</dbReference>
<evidence type="ECO:0000256" key="14">
    <source>
        <dbReference type="SAM" id="SignalP"/>
    </source>
</evidence>
<keyword evidence="5 12" id="KW-0812">Transmembrane</keyword>
<evidence type="ECO:0000256" key="4">
    <source>
        <dbReference type="ARBA" id="ARBA00022496"/>
    </source>
</evidence>
<keyword evidence="10 12" id="KW-0472">Membrane</keyword>
<reference evidence="17 18" key="1">
    <citation type="journal article" date="2006" name="Int. J. Syst. Evol. Microbiol.">
        <title>Costertonia aggregata gen. nov., sp. nov., a mesophilic marine bacterium of the family Flavobacteriaceae, isolated from a mature biofilm.</title>
        <authorList>
            <person name="Kwon K.K."/>
            <person name="Lee Y.K."/>
            <person name="Lee H.K."/>
        </authorList>
    </citation>
    <scope>NUCLEOTIDE SEQUENCE [LARGE SCALE GENOMIC DNA]</scope>
    <source>
        <strain evidence="17 18">KCCM 42265</strain>
    </source>
</reference>
<dbReference type="InterPro" id="IPR008969">
    <property type="entry name" value="CarboxyPept-like_regulatory"/>
</dbReference>
<comment type="similarity">
    <text evidence="12 13">Belongs to the TonB-dependent receptor family.</text>
</comment>
<evidence type="ECO:0000259" key="15">
    <source>
        <dbReference type="Pfam" id="PF00593"/>
    </source>
</evidence>
<comment type="subcellular location">
    <subcellularLocation>
        <location evidence="1 12">Cell outer membrane</location>
        <topology evidence="1 12">Multi-pass membrane protein</topology>
    </subcellularLocation>
</comment>
<proteinExistence type="inferred from homology"/>
<keyword evidence="8" id="KW-0406">Ion transport</keyword>
<keyword evidence="4" id="KW-0410">Iron transport</keyword>
<keyword evidence="17" id="KW-0675">Receptor</keyword>
<keyword evidence="2 12" id="KW-0813">Transport</keyword>
<dbReference type="GO" id="GO:0009279">
    <property type="term" value="C:cell outer membrane"/>
    <property type="evidence" value="ECO:0007669"/>
    <property type="project" value="UniProtKB-SubCell"/>
</dbReference>
<keyword evidence="7" id="KW-0408">Iron</keyword>
<feature type="domain" description="TonB-dependent receptor plug" evidence="16">
    <location>
        <begin position="117"/>
        <end position="224"/>
    </location>
</feature>
<evidence type="ECO:0000256" key="5">
    <source>
        <dbReference type="ARBA" id="ARBA00022692"/>
    </source>
</evidence>
<keyword evidence="18" id="KW-1185">Reference proteome</keyword>
<evidence type="ECO:0000256" key="13">
    <source>
        <dbReference type="RuleBase" id="RU003357"/>
    </source>
</evidence>
<name>A0A7H9ANN4_9FLAO</name>
<dbReference type="RefSeq" id="WP_179241337.1">
    <property type="nucleotide sequence ID" value="NZ_CP058595.1"/>
</dbReference>
<evidence type="ECO:0000256" key="8">
    <source>
        <dbReference type="ARBA" id="ARBA00023065"/>
    </source>
</evidence>
<dbReference type="Gene3D" id="2.60.40.1120">
    <property type="entry name" value="Carboxypeptidase-like, regulatory domain"/>
    <property type="match status" value="1"/>
</dbReference>
<keyword evidence="9 13" id="KW-0798">TonB box</keyword>
<evidence type="ECO:0000256" key="3">
    <source>
        <dbReference type="ARBA" id="ARBA00022452"/>
    </source>
</evidence>
<dbReference type="GO" id="GO:0015344">
    <property type="term" value="F:siderophore uptake transmembrane transporter activity"/>
    <property type="evidence" value="ECO:0007669"/>
    <property type="project" value="TreeGrafter"/>
</dbReference>
<dbReference type="EMBL" id="CP058595">
    <property type="protein sequence ID" value="QLG45047.1"/>
    <property type="molecule type" value="Genomic_DNA"/>
</dbReference>
<evidence type="ECO:0000256" key="1">
    <source>
        <dbReference type="ARBA" id="ARBA00004571"/>
    </source>
</evidence>
<evidence type="ECO:0000313" key="18">
    <source>
        <dbReference type="Proteomes" id="UP000509302"/>
    </source>
</evidence>
<keyword evidence="6 14" id="KW-0732">Signal</keyword>
<dbReference type="Pfam" id="PF13715">
    <property type="entry name" value="CarbopepD_reg_2"/>
    <property type="match status" value="1"/>
</dbReference>
<organism evidence="17 18">
    <name type="scientific">Costertonia aggregata</name>
    <dbReference type="NCBI Taxonomy" id="343403"/>
    <lineage>
        <taxon>Bacteria</taxon>
        <taxon>Pseudomonadati</taxon>
        <taxon>Bacteroidota</taxon>
        <taxon>Flavobacteriia</taxon>
        <taxon>Flavobacteriales</taxon>
        <taxon>Flavobacteriaceae</taxon>
        <taxon>Costertonia</taxon>
    </lineage>
</organism>
<evidence type="ECO:0000256" key="9">
    <source>
        <dbReference type="ARBA" id="ARBA00023077"/>
    </source>
</evidence>
<dbReference type="AlphaFoldDB" id="A0A7H9ANN4"/>
<evidence type="ECO:0000256" key="2">
    <source>
        <dbReference type="ARBA" id="ARBA00022448"/>
    </source>
</evidence>
<evidence type="ECO:0000256" key="10">
    <source>
        <dbReference type="ARBA" id="ARBA00023136"/>
    </source>
</evidence>
<sequence>MKTKKFMSLFCLFSFLLCSAGVFAQSTITGTVTDDKNDPILGATVQVQGTSTGVLTDNNGNFSIEASTGDVLIISYIGYGRKKVEVTGPTVNVQLKEDVSLLNEVVVSSTRRPVRKLQATTSINTVGIEQIESKQPESFTEAIENTPGVTVDNSSGRKGTFRIRGFPGGNTYTTTLIDGLPASGTANLSGGTQEFYGIDPNVERIEVVRGAAATLFGRAAAAGAVNIISRTGGEKHSGSFSFLKYNNVSGEGHQYDGDVDYRADWNLNGPLSDKLRYNIGGYVINDSGNKEQANKDVGAQIRANVDWLIGENSNIRISGAYFNNQFQNVTDAVFDLETGEIAEGWSTRNVFYNDPRQLFNPDGIVAAGGEPVLDTNGNVIRNNPADNREETTGGNLSIDGLFDLGSGWSINQKLKYQDIQFDDINEIGLTGFFTAESNILRFQSGARNQIRDIISETRFSKFIDGDKTDHNISFGLYLSDSQRDRLGINYLYRSTVSPRPDFFGGFFGPPAPLSNNSSISGTTSHREEKSTGLFIGDEMVINEKLSLNIGFRYDWLTASFSNDPEKLRRRDIDYDPAEVLVNEQKFNDYSGSIGANYLIGENSAIYANYLRAFSLNAVTNINQVEIEDNEVINNLEIGYRAGLGDLVLDATFFNTKIDNRLASVFDADLAEFVQRPAGSNKIIGGEIALSYTPKAIQGLLISGSYTRQNSEYENFIIPLSTNSSGEINADLDNLFGLDLVQDGTAVNVGGLQVQETPRNIYNILIAYNRNRWGVDFSGFSYTGAFGDIFNLYEKPDISIFNVGSYVTFPMGTDELRLSLRIKNIFDNASPQDLFVSSADDSVLLERQNNPDPTGRLAWSTFVNPKRVLFTIGYKF</sequence>
<feature type="domain" description="TonB-dependent receptor-like beta-barrel" evidence="15">
    <location>
        <begin position="352"/>
        <end position="824"/>
    </location>
</feature>
<evidence type="ECO:0000313" key="17">
    <source>
        <dbReference type="EMBL" id="QLG45047.1"/>
    </source>
</evidence>
<dbReference type="SUPFAM" id="SSF49464">
    <property type="entry name" value="Carboxypeptidase regulatory domain-like"/>
    <property type="match status" value="1"/>
</dbReference>
<dbReference type="Gene3D" id="2.170.130.10">
    <property type="entry name" value="TonB-dependent receptor, plug domain"/>
    <property type="match status" value="1"/>
</dbReference>
<evidence type="ECO:0000256" key="11">
    <source>
        <dbReference type="ARBA" id="ARBA00023237"/>
    </source>
</evidence>
<keyword evidence="11 12" id="KW-0998">Cell outer membrane</keyword>